<evidence type="ECO:0000313" key="2">
    <source>
        <dbReference type="EMBL" id="KAK9762544.1"/>
    </source>
</evidence>
<accession>A0ABR2WM45</accession>
<evidence type="ECO:0000313" key="3">
    <source>
        <dbReference type="Proteomes" id="UP001479436"/>
    </source>
</evidence>
<feature type="chain" id="PRO_5046107751" evidence="1">
    <location>
        <begin position="24"/>
        <end position="146"/>
    </location>
</feature>
<protein>
    <submittedName>
        <fullName evidence="2">Uncharacterized protein</fullName>
    </submittedName>
</protein>
<dbReference type="Proteomes" id="UP001479436">
    <property type="component" value="Unassembled WGS sequence"/>
</dbReference>
<comment type="caution">
    <text evidence="2">The sequence shown here is derived from an EMBL/GenBank/DDBJ whole genome shotgun (WGS) entry which is preliminary data.</text>
</comment>
<proteinExistence type="predicted"/>
<keyword evidence="1" id="KW-0732">Signal</keyword>
<organism evidence="2 3">
    <name type="scientific">Basidiobolus ranarum</name>
    <dbReference type="NCBI Taxonomy" id="34480"/>
    <lineage>
        <taxon>Eukaryota</taxon>
        <taxon>Fungi</taxon>
        <taxon>Fungi incertae sedis</taxon>
        <taxon>Zoopagomycota</taxon>
        <taxon>Entomophthoromycotina</taxon>
        <taxon>Basidiobolomycetes</taxon>
        <taxon>Basidiobolales</taxon>
        <taxon>Basidiobolaceae</taxon>
        <taxon>Basidiobolus</taxon>
    </lineage>
</organism>
<feature type="signal peptide" evidence="1">
    <location>
        <begin position="1"/>
        <end position="23"/>
    </location>
</feature>
<sequence>MKLPLTLYFTSLWFLVTLSVVVCNNREILSIKKPKSGEILKRGHKIDVTWEVPRDVGFMNFTVELWSLNTIQAGSSKKLFTLGHTDSTKAQGQQFTIPWKIPYFKKQMKTGYFIAVYGNKLSKGPRFSWVYPWDDIFYGRTEVLFS</sequence>
<dbReference type="EMBL" id="JASJQH010000919">
    <property type="protein sequence ID" value="KAK9762544.1"/>
    <property type="molecule type" value="Genomic_DNA"/>
</dbReference>
<evidence type="ECO:0000256" key="1">
    <source>
        <dbReference type="SAM" id="SignalP"/>
    </source>
</evidence>
<reference evidence="2 3" key="1">
    <citation type="submission" date="2023-04" db="EMBL/GenBank/DDBJ databases">
        <title>Genome of Basidiobolus ranarum AG-B5.</title>
        <authorList>
            <person name="Stajich J.E."/>
            <person name="Carter-House D."/>
            <person name="Gryganskyi A."/>
        </authorList>
    </citation>
    <scope>NUCLEOTIDE SEQUENCE [LARGE SCALE GENOMIC DNA]</scope>
    <source>
        <strain evidence="2 3">AG-B5</strain>
    </source>
</reference>
<gene>
    <name evidence="2" type="ORF">K7432_011628</name>
</gene>
<keyword evidence="3" id="KW-1185">Reference proteome</keyword>
<name>A0ABR2WM45_9FUNG</name>